<reference evidence="3 4" key="1">
    <citation type="submission" date="2017-09" db="EMBL/GenBank/DDBJ databases">
        <title>Depth-based differentiation of microbial function through sediment-hosted aquifers and enrichment of novel symbionts in the deep terrestrial subsurface.</title>
        <authorList>
            <person name="Probst A.J."/>
            <person name="Ladd B."/>
            <person name="Jarett J.K."/>
            <person name="Geller-Mcgrath D.E."/>
            <person name="Sieber C.M."/>
            <person name="Emerson J.B."/>
            <person name="Anantharaman K."/>
            <person name="Thomas B.C."/>
            <person name="Malmstrom R."/>
            <person name="Stieglmeier M."/>
            <person name="Klingl A."/>
            <person name="Woyke T."/>
            <person name="Ryan C.M."/>
            <person name="Banfield J.F."/>
        </authorList>
    </citation>
    <scope>NUCLEOTIDE SEQUENCE [LARGE SCALE GENOMIC DNA]</scope>
    <source>
        <strain evidence="3">CG10_big_fil_rev_8_21_14_0_10_49_38</strain>
    </source>
</reference>
<evidence type="ECO:0000313" key="3">
    <source>
        <dbReference type="EMBL" id="PIR45846.1"/>
    </source>
</evidence>
<name>A0A2H0RHE1_9BACT</name>
<feature type="chain" id="PRO_5013957285" description="Cohesin domain-containing protein" evidence="2">
    <location>
        <begin position="22"/>
        <end position="241"/>
    </location>
</feature>
<feature type="transmembrane region" description="Helical" evidence="1">
    <location>
        <begin position="207"/>
        <end position="226"/>
    </location>
</feature>
<evidence type="ECO:0000313" key="4">
    <source>
        <dbReference type="Proteomes" id="UP000230431"/>
    </source>
</evidence>
<keyword evidence="1" id="KW-0812">Transmembrane</keyword>
<gene>
    <name evidence="3" type="ORF">COV08_02890</name>
</gene>
<evidence type="ECO:0008006" key="5">
    <source>
        <dbReference type="Google" id="ProtNLM"/>
    </source>
</evidence>
<dbReference type="AlphaFoldDB" id="A0A2H0RHE1"/>
<sequence length="241" mass="24948">MKKILYSLFAIAFVLPLAVNAATFSFSPNSGSFAPKSTFSVVVYVNPNVGEEITTAKLSALFSVSGLEVVSFAQADGWIPLVAPGSDLKDNVAGKLIKTGGFPARVKESKQFGTITLRTKSVGTATLNTAGDSMLLDSSNTNKYVSSAGVNFTIVVPVSAPTPTGEGAVLGEETPVVQEPTTASQPIAAQSLLAAVGSIVTLGTDSVIVGLLVAVIILALAGYAIYPMIQRARRKNLGKLR</sequence>
<keyword evidence="2" id="KW-0732">Signal</keyword>
<dbReference type="EMBL" id="PCYK01000024">
    <property type="protein sequence ID" value="PIR45846.1"/>
    <property type="molecule type" value="Genomic_DNA"/>
</dbReference>
<evidence type="ECO:0000256" key="1">
    <source>
        <dbReference type="SAM" id="Phobius"/>
    </source>
</evidence>
<comment type="caution">
    <text evidence="3">The sequence shown here is derived from an EMBL/GenBank/DDBJ whole genome shotgun (WGS) entry which is preliminary data.</text>
</comment>
<dbReference type="Proteomes" id="UP000230431">
    <property type="component" value="Unassembled WGS sequence"/>
</dbReference>
<protein>
    <recommendedName>
        <fullName evidence="5">Cohesin domain-containing protein</fullName>
    </recommendedName>
</protein>
<keyword evidence="1" id="KW-1133">Transmembrane helix</keyword>
<feature type="signal peptide" evidence="2">
    <location>
        <begin position="1"/>
        <end position="21"/>
    </location>
</feature>
<accession>A0A2H0RHE1</accession>
<proteinExistence type="predicted"/>
<evidence type="ECO:0000256" key="2">
    <source>
        <dbReference type="SAM" id="SignalP"/>
    </source>
</evidence>
<keyword evidence="1" id="KW-0472">Membrane</keyword>
<organism evidence="3 4">
    <name type="scientific">Candidatus Vogelbacteria bacterium CG10_big_fil_rev_8_21_14_0_10_49_38</name>
    <dbReference type="NCBI Taxonomy" id="1975043"/>
    <lineage>
        <taxon>Bacteria</taxon>
        <taxon>Candidatus Vogeliibacteriota</taxon>
    </lineage>
</organism>